<reference evidence="3" key="1">
    <citation type="submission" date="2009-08" db="EMBL/GenBank/DDBJ databases">
        <authorList>
            <consortium name="US DOE Joint Genome Institute"/>
            <person name="Lucas S."/>
            <person name="Copeland A."/>
            <person name="Lapidus A."/>
            <person name="Glavina del Rio T."/>
            <person name="Dalin E."/>
            <person name="Tice H."/>
            <person name="Bruce D."/>
            <person name="Barry K."/>
            <person name="Pitluck S."/>
            <person name="Lowry S."/>
            <person name="Larimer F."/>
            <person name="Land M."/>
            <person name="Hauser L."/>
            <person name="Kyrpides N."/>
            <person name="Ivanova N."/>
            <person name="McMahon K.D."/>
            <person name="Hugenholtz P."/>
        </authorList>
    </citation>
    <scope>NUCLEOTIDE SEQUENCE</scope>
    <source>
        <strain evidence="3">UW-1</strain>
    </source>
</reference>
<evidence type="ECO:0000313" key="3">
    <source>
        <dbReference type="EMBL" id="ACV33784.1"/>
    </source>
</evidence>
<dbReference type="HOGENOM" id="CLU_1375596_0_0_4"/>
<dbReference type="OrthoDB" id="9962556at2"/>
<dbReference type="AlphaFoldDB" id="C7RKW2"/>
<dbReference type="eggNOG" id="ENOG502ZFUA">
    <property type="taxonomic scope" value="Bacteria"/>
</dbReference>
<dbReference type="EMBL" id="CP001715">
    <property type="protein sequence ID" value="ACV33784.1"/>
    <property type="molecule type" value="Genomic_DNA"/>
</dbReference>
<dbReference type="KEGG" id="app:CAP2UW1_0433"/>
<reference evidence="3" key="2">
    <citation type="submission" date="2009-09" db="EMBL/GenBank/DDBJ databases">
        <title>Complete sequence of chromosome of Candidatus Accumulibacter phosphatis clade IIA str. UW-1.</title>
        <authorList>
            <consortium name="US DOE Joint Genome Institute"/>
            <person name="Martin H.G."/>
            <person name="Ivanova N."/>
            <person name="Kunin V."/>
            <person name="Warnecke F."/>
            <person name="Barry K."/>
            <person name="He S."/>
            <person name="Salamov A."/>
            <person name="Szeto E."/>
            <person name="Dalin E."/>
            <person name="Pangilinan J.L."/>
            <person name="Lapidus A."/>
            <person name="Lowry S."/>
            <person name="Kyrpides N.C."/>
            <person name="McMahon K.D."/>
            <person name="Hugenholtz P."/>
        </authorList>
    </citation>
    <scope>NUCLEOTIDE SEQUENCE [LARGE SCALE GENOMIC DNA]</scope>
    <source>
        <strain evidence="3">UW-1</strain>
    </source>
</reference>
<sequence length="198" mass="21022" precursor="true">MKPAEPLGQVGALLLLTLSALAPAAHAQNRALDLAHDKTTDLHPTLRAGLGTLGRYADTVTRQTKAVAGSHQGEAPSSERAGQVLPPAPAPAGRRGEPGNDPFEVSPQLREGRSTNRFTGLPGASILELQKQVQLRALIITPQGRAVQLFVRGAETITVMDKELIDLGSLGTFLVHIERDGVTLYNPSLPQGKKVVLR</sequence>
<feature type="chain" id="PRO_5002983972" evidence="2">
    <location>
        <begin position="28"/>
        <end position="198"/>
    </location>
</feature>
<keyword evidence="2" id="KW-0732">Signal</keyword>
<accession>C7RKW2</accession>
<organism evidence="3">
    <name type="scientific">Accumulibacter regalis</name>
    <dbReference type="NCBI Taxonomy" id="522306"/>
    <lineage>
        <taxon>Bacteria</taxon>
        <taxon>Pseudomonadati</taxon>
        <taxon>Pseudomonadota</taxon>
        <taxon>Betaproteobacteria</taxon>
        <taxon>Candidatus Accumulibacter</taxon>
    </lineage>
</organism>
<evidence type="ECO:0000256" key="1">
    <source>
        <dbReference type="SAM" id="MobiDB-lite"/>
    </source>
</evidence>
<feature type="signal peptide" evidence="2">
    <location>
        <begin position="1"/>
        <end position="27"/>
    </location>
</feature>
<proteinExistence type="predicted"/>
<protein>
    <submittedName>
        <fullName evidence="3">Uncharacterized protein</fullName>
    </submittedName>
</protein>
<gene>
    <name evidence="3" type="ordered locus">CAP2UW1_0433</name>
</gene>
<feature type="region of interest" description="Disordered" evidence="1">
    <location>
        <begin position="64"/>
        <end position="116"/>
    </location>
</feature>
<evidence type="ECO:0000256" key="2">
    <source>
        <dbReference type="SAM" id="SignalP"/>
    </source>
</evidence>
<name>C7RKW2_ACCRE</name>
<dbReference type="STRING" id="522306.CAP2UW1_0433"/>